<name>A0A8K1MH94_9PEZI</name>
<organism evidence="1">
    <name type="scientific">Morchella brunnea</name>
    <dbReference type="NCBI Taxonomy" id="1174671"/>
    <lineage>
        <taxon>Eukaryota</taxon>
        <taxon>Fungi</taxon>
        <taxon>Dikarya</taxon>
        <taxon>Ascomycota</taxon>
        <taxon>Pezizomycotina</taxon>
        <taxon>Pezizomycetes</taxon>
        <taxon>Pezizales</taxon>
        <taxon>Morchellaceae</taxon>
        <taxon>Morchella</taxon>
    </lineage>
</organism>
<evidence type="ECO:0000313" key="1">
    <source>
        <dbReference type="EMBL" id="UBU98446.1"/>
    </source>
</evidence>
<proteinExistence type="predicted"/>
<reference evidence="1" key="1">
    <citation type="submission" date="2021-01" db="EMBL/GenBank/DDBJ databases">
        <authorList>
            <person name="Sun H.-H."/>
            <person name="Zhang S."/>
            <person name="Zhang Y.-J."/>
        </authorList>
    </citation>
    <scope>NUCLEOTIDE SEQUENCE</scope>
    <source>
        <strain evidence="1">CMM1</strain>
    </source>
</reference>
<sequence length="117" mass="13594">MRSWKHCIGIDYVFIGAASIPPEGEMPPSALRARRLCVYDHWSERVWVRSPFSSKILCKNWKGFPLPTPLTTHVGSATIGSELLVWVSAPLSYFLPCNYYYLCYYYKKNIKRWEGLL</sequence>
<dbReference type="GeneID" id="68665338"/>
<protein>
    <submittedName>
        <fullName evidence="1">Uncharacterized protein</fullName>
    </submittedName>
</protein>
<accession>A0A8K1MH94</accession>
<dbReference type="EMBL" id="MW538937">
    <property type="protein sequence ID" value="UBU98446.1"/>
    <property type="molecule type" value="Genomic_DNA"/>
</dbReference>
<dbReference type="AlphaFoldDB" id="A0A8K1MH94"/>
<keyword evidence="1" id="KW-0496">Mitochondrion</keyword>
<gene>
    <name evidence="1" type="primary">orf117C</name>
</gene>
<geneLocation type="mitochondrion" evidence="1"/>
<dbReference type="RefSeq" id="YP_010218729.1">
    <property type="nucleotide sequence ID" value="NC_058917.1"/>
</dbReference>